<dbReference type="Proteomes" id="UP000480178">
    <property type="component" value="Chromosome"/>
</dbReference>
<dbReference type="Gene3D" id="1.10.1740.10">
    <property type="match status" value="1"/>
</dbReference>
<dbReference type="InterPro" id="IPR013325">
    <property type="entry name" value="RNA_pol_sigma_r2"/>
</dbReference>
<dbReference type="PANTHER" id="PTHR43133:SF8">
    <property type="entry name" value="RNA POLYMERASE SIGMA FACTOR HI_1459-RELATED"/>
    <property type="match status" value="1"/>
</dbReference>
<dbReference type="SUPFAM" id="SSF88946">
    <property type="entry name" value="Sigma2 domain of RNA polymerase sigma factors"/>
    <property type="match status" value="1"/>
</dbReference>
<keyword evidence="4" id="KW-0804">Transcription</keyword>
<keyword evidence="7" id="KW-1185">Reference proteome</keyword>
<dbReference type="EMBL" id="CP048222">
    <property type="protein sequence ID" value="QHT65502.1"/>
    <property type="molecule type" value="Genomic_DNA"/>
</dbReference>
<accession>A0A6C0GCE5</accession>
<evidence type="ECO:0000313" key="7">
    <source>
        <dbReference type="Proteomes" id="UP000480178"/>
    </source>
</evidence>
<dbReference type="InterPro" id="IPR039425">
    <property type="entry name" value="RNA_pol_sigma-70-like"/>
</dbReference>
<evidence type="ECO:0000256" key="1">
    <source>
        <dbReference type="ARBA" id="ARBA00023015"/>
    </source>
</evidence>
<gene>
    <name evidence="6" type="ORF">GXP67_01860</name>
</gene>
<dbReference type="Pfam" id="PF04542">
    <property type="entry name" value="Sigma70_r2"/>
    <property type="match status" value="1"/>
</dbReference>
<dbReference type="PANTHER" id="PTHR43133">
    <property type="entry name" value="RNA POLYMERASE ECF-TYPE SIGMA FACTO"/>
    <property type="match status" value="1"/>
</dbReference>
<dbReference type="InterPro" id="IPR007627">
    <property type="entry name" value="RNA_pol_sigma70_r2"/>
</dbReference>
<dbReference type="RefSeq" id="WP_162441589.1">
    <property type="nucleotide sequence ID" value="NZ_CP048222.1"/>
</dbReference>
<dbReference type="GO" id="GO:0016987">
    <property type="term" value="F:sigma factor activity"/>
    <property type="evidence" value="ECO:0007669"/>
    <property type="project" value="UniProtKB-KW"/>
</dbReference>
<keyword evidence="2" id="KW-0731">Sigma factor</keyword>
<evidence type="ECO:0000256" key="4">
    <source>
        <dbReference type="ARBA" id="ARBA00023163"/>
    </source>
</evidence>
<organism evidence="6 7">
    <name type="scientific">Rhodocytophaga rosea</name>
    <dbReference type="NCBI Taxonomy" id="2704465"/>
    <lineage>
        <taxon>Bacteria</taxon>
        <taxon>Pseudomonadati</taxon>
        <taxon>Bacteroidota</taxon>
        <taxon>Cytophagia</taxon>
        <taxon>Cytophagales</taxon>
        <taxon>Rhodocytophagaceae</taxon>
        <taxon>Rhodocytophaga</taxon>
    </lineage>
</organism>
<evidence type="ECO:0000313" key="6">
    <source>
        <dbReference type="EMBL" id="QHT65502.1"/>
    </source>
</evidence>
<sequence>MKSNQEIELIDKVLKGDKKAFNILVDKYYKYCLDKASRIMGDREVAKDLVQNGIIQAYVSLGNLKDKTSFKFWLGGIVTNICKNYIRDNKKSICHYDSTMMTSATGRMSKKKK</sequence>
<dbReference type="GO" id="GO:0003677">
    <property type="term" value="F:DNA binding"/>
    <property type="evidence" value="ECO:0007669"/>
    <property type="project" value="UniProtKB-KW"/>
</dbReference>
<name>A0A6C0GCE5_9BACT</name>
<evidence type="ECO:0000256" key="3">
    <source>
        <dbReference type="ARBA" id="ARBA00023125"/>
    </source>
</evidence>
<dbReference type="GO" id="GO:0006352">
    <property type="term" value="P:DNA-templated transcription initiation"/>
    <property type="evidence" value="ECO:0007669"/>
    <property type="project" value="InterPro"/>
</dbReference>
<proteinExistence type="predicted"/>
<evidence type="ECO:0000256" key="2">
    <source>
        <dbReference type="ARBA" id="ARBA00023082"/>
    </source>
</evidence>
<feature type="domain" description="RNA polymerase sigma-70 region 2" evidence="5">
    <location>
        <begin position="24"/>
        <end position="91"/>
    </location>
</feature>
<reference evidence="6 7" key="1">
    <citation type="submission" date="2020-01" db="EMBL/GenBank/DDBJ databases">
        <authorList>
            <person name="Kim M.K."/>
        </authorList>
    </citation>
    <scope>NUCLEOTIDE SEQUENCE [LARGE SCALE GENOMIC DNA]</scope>
    <source>
        <strain evidence="6 7">172606-1</strain>
    </source>
</reference>
<keyword evidence="1" id="KW-0805">Transcription regulation</keyword>
<evidence type="ECO:0000259" key="5">
    <source>
        <dbReference type="Pfam" id="PF04542"/>
    </source>
</evidence>
<keyword evidence="3" id="KW-0238">DNA-binding</keyword>
<dbReference type="AlphaFoldDB" id="A0A6C0GCE5"/>
<dbReference type="KEGG" id="rhoz:GXP67_01860"/>
<protein>
    <recommendedName>
        <fullName evidence="5">RNA polymerase sigma-70 region 2 domain-containing protein</fullName>
    </recommendedName>
</protein>